<evidence type="ECO:0008006" key="3">
    <source>
        <dbReference type="Google" id="ProtNLM"/>
    </source>
</evidence>
<dbReference type="AlphaFoldDB" id="A0A6C0JVN0"/>
<accession>A0A6C0JVN0</accession>
<keyword evidence="1" id="KW-0472">Membrane</keyword>
<reference evidence="2" key="1">
    <citation type="journal article" date="2020" name="Nature">
        <title>Giant virus diversity and host interactions through global metagenomics.</title>
        <authorList>
            <person name="Schulz F."/>
            <person name="Roux S."/>
            <person name="Paez-Espino D."/>
            <person name="Jungbluth S."/>
            <person name="Walsh D.A."/>
            <person name="Denef V.J."/>
            <person name="McMahon K.D."/>
            <person name="Konstantinidis K.T."/>
            <person name="Eloe-Fadrosh E.A."/>
            <person name="Kyrpides N.C."/>
            <person name="Woyke T."/>
        </authorList>
    </citation>
    <scope>NUCLEOTIDE SEQUENCE</scope>
    <source>
        <strain evidence="2">GVMAG-S-1041349-163</strain>
    </source>
</reference>
<evidence type="ECO:0000313" key="2">
    <source>
        <dbReference type="EMBL" id="QHU07774.1"/>
    </source>
</evidence>
<keyword evidence="1" id="KW-0812">Transmembrane</keyword>
<feature type="transmembrane region" description="Helical" evidence="1">
    <location>
        <begin position="6"/>
        <end position="23"/>
    </location>
</feature>
<protein>
    <recommendedName>
        <fullName evidence="3">Restriction endonuclease</fullName>
    </recommendedName>
</protein>
<dbReference type="EMBL" id="MN740686">
    <property type="protein sequence ID" value="QHU07774.1"/>
    <property type="molecule type" value="Genomic_DNA"/>
</dbReference>
<evidence type="ECO:0000256" key="1">
    <source>
        <dbReference type="SAM" id="Phobius"/>
    </source>
</evidence>
<keyword evidence="1" id="KW-1133">Transmembrane helix</keyword>
<name>A0A6C0JVN0_9ZZZZ</name>
<sequence length="170" mass="20861">MFKELIMFSVILLYFVYLSLNHWGKKFQYIGLNENFYRKFITIPQSKEEKCRIIFERLFNISFYKCRPNFLKNPKTNRNLELDGYNSSLITKLGKGLAFEYNGSQHYYYNTQFHKEEKDFEDQKDRDRLKRRLCEENNVMLITIPYNIDDDDLEDFIVKKIHEKELYHYL</sequence>
<organism evidence="2">
    <name type="scientific">viral metagenome</name>
    <dbReference type="NCBI Taxonomy" id="1070528"/>
    <lineage>
        <taxon>unclassified sequences</taxon>
        <taxon>metagenomes</taxon>
        <taxon>organismal metagenomes</taxon>
    </lineage>
</organism>
<proteinExistence type="predicted"/>